<evidence type="ECO:0000313" key="3">
    <source>
        <dbReference type="Proteomes" id="UP000198749"/>
    </source>
</evidence>
<evidence type="ECO:0000313" key="2">
    <source>
        <dbReference type="EMBL" id="SEQ47181.1"/>
    </source>
</evidence>
<keyword evidence="3" id="KW-1185">Reference proteome</keyword>
<dbReference type="Pfam" id="PF19624">
    <property type="entry name" value="DUF6129"/>
    <property type="match status" value="1"/>
</dbReference>
<dbReference type="Proteomes" id="UP000198749">
    <property type="component" value="Unassembled WGS sequence"/>
</dbReference>
<evidence type="ECO:0000259" key="1">
    <source>
        <dbReference type="Pfam" id="PF19624"/>
    </source>
</evidence>
<dbReference type="EMBL" id="FOGB01000004">
    <property type="protein sequence ID" value="SEQ47181.1"/>
    <property type="molecule type" value="Genomic_DNA"/>
</dbReference>
<gene>
    <name evidence="2" type="ORF">SAMN03080615_01576</name>
</gene>
<dbReference type="AlphaFoldDB" id="A0A1H9GAP8"/>
<dbReference type="STRING" id="355243.SAMN03080615_01576"/>
<dbReference type="RefSeq" id="WP_091356316.1">
    <property type="nucleotide sequence ID" value="NZ_AP025284.1"/>
</dbReference>
<dbReference type="InterPro" id="IPR046132">
    <property type="entry name" value="DUF6129"/>
</dbReference>
<dbReference type="OrthoDB" id="7960540at2"/>
<feature type="domain" description="DUF6129" evidence="1">
    <location>
        <begin position="25"/>
        <end position="74"/>
    </location>
</feature>
<name>A0A1H9GAP8_9GAMM</name>
<organism evidence="2 3">
    <name type="scientific">Amphritea atlantica</name>
    <dbReference type="NCBI Taxonomy" id="355243"/>
    <lineage>
        <taxon>Bacteria</taxon>
        <taxon>Pseudomonadati</taxon>
        <taxon>Pseudomonadota</taxon>
        <taxon>Gammaproteobacteria</taxon>
        <taxon>Oceanospirillales</taxon>
        <taxon>Oceanospirillaceae</taxon>
        <taxon>Amphritea</taxon>
    </lineage>
</organism>
<accession>A0A1H9GAP8</accession>
<protein>
    <recommendedName>
        <fullName evidence="1">DUF6129 domain-containing protein</fullName>
    </recommendedName>
</protein>
<sequence length="90" mass="10062">MISQQQLDQIHDFVMSSDIGEELISALKQQHPDLHFSWCFDDDIGATAKPYRESNGFNLYLVNSENHCSCLSNDPDSSSGVVIAEVIDDE</sequence>
<proteinExistence type="predicted"/>
<reference evidence="3" key="1">
    <citation type="submission" date="2016-10" db="EMBL/GenBank/DDBJ databases">
        <authorList>
            <person name="Varghese N."/>
            <person name="Submissions S."/>
        </authorList>
    </citation>
    <scope>NUCLEOTIDE SEQUENCE [LARGE SCALE GENOMIC DNA]</scope>
    <source>
        <strain evidence="3">DSM 18887</strain>
    </source>
</reference>